<dbReference type="Proteomes" id="UP000232323">
    <property type="component" value="Unassembled WGS sequence"/>
</dbReference>
<dbReference type="InterPro" id="IPR052970">
    <property type="entry name" value="Inner_ear_hair_cell_LOXHD"/>
</dbReference>
<feature type="domain" description="PLAT" evidence="4">
    <location>
        <begin position="2399"/>
        <end position="2513"/>
    </location>
</feature>
<dbReference type="OrthoDB" id="5322100at2759"/>
<dbReference type="Gene3D" id="2.30.29.30">
    <property type="entry name" value="Pleckstrin-homology domain (PH domain)/Phosphotyrosine-binding domain (PTB)"/>
    <property type="match status" value="1"/>
</dbReference>
<dbReference type="Pfam" id="PF01477">
    <property type="entry name" value="PLAT"/>
    <property type="match status" value="16"/>
</dbReference>
<dbReference type="SUPFAM" id="SSF49723">
    <property type="entry name" value="Lipase/lipooxygenase domain (PLAT/LH2 domain)"/>
    <property type="match status" value="17"/>
</dbReference>
<dbReference type="PANTHER" id="PTHR45901">
    <property type="entry name" value="PROTEIN CBG12474"/>
    <property type="match status" value="1"/>
</dbReference>
<feature type="compositionally biased region" description="Polar residues" evidence="2">
    <location>
        <begin position="690"/>
        <end position="700"/>
    </location>
</feature>
<dbReference type="Gene3D" id="2.40.180.10">
    <property type="entry name" value="Catalase core domain"/>
    <property type="match status" value="10"/>
</dbReference>
<dbReference type="STRING" id="1157962.A0A250WPV6"/>
<feature type="domain" description="PLAT" evidence="4">
    <location>
        <begin position="1139"/>
        <end position="1258"/>
    </location>
</feature>
<feature type="domain" description="PLAT" evidence="4">
    <location>
        <begin position="1015"/>
        <end position="1130"/>
    </location>
</feature>
<evidence type="ECO:0000259" key="3">
    <source>
        <dbReference type="PROSITE" id="PS50003"/>
    </source>
</evidence>
<keyword evidence="6" id="KW-1185">Reference proteome</keyword>
<feature type="compositionally biased region" description="Polar residues" evidence="2">
    <location>
        <begin position="328"/>
        <end position="337"/>
    </location>
</feature>
<organism evidence="5 6">
    <name type="scientific">Chlamydomonas eustigma</name>
    <dbReference type="NCBI Taxonomy" id="1157962"/>
    <lineage>
        <taxon>Eukaryota</taxon>
        <taxon>Viridiplantae</taxon>
        <taxon>Chlorophyta</taxon>
        <taxon>core chlorophytes</taxon>
        <taxon>Chlorophyceae</taxon>
        <taxon>CS clade</taxon>
        <taxon>Chlamydomonadales</taxon>
        <taxon>Chlamydomonadaceae</taxon>
        <taxon>Chlamydomonas</taxon>
    </lineage>
</organism>
<feature type="domain" description="PLAT" evidence="4">
    <location>
        <begin position="1266"/>
        <end position="1380"/>
    </location>
</feature>
<feature type="compositionally biased region" description="Polar residues" evidence="2">
    <location>
        <begin position="40"/>
        <end position="58"/>
    </location>
</feature>
<dbReference type="EMBL" id="BEGY01000001">
    <property type="protein sequence ID" value="GAX72877.1"/>
    <property type="molecule type" value="Genomic_DNA"/>
</dbReference>
<protein>
    <recommendedName>
        <fullName evidence="7">Lipoxygenase</fullName>
    </recommendedName>
</protein>
<dbReference type="InterPro" id="IPR001024">
    <property type="entry name" value="PLAT/LH2_dom"/>
</dbReference>
<feature type="domain" description="PLAT" evidence="4">
    <location>
        <begin position="1388"/>
        <end position="1503"/>
    </location>
</feature>
<dbReference type="PANTHER" id="PTHR45901:SF3">
    <property type="entry name" value="LIPOXYGENASE HOMOLOGY DOMAIN-CONTAINING PROTEIN 1"/>
    <property type="match status" value="1"/>
</dbReference>
<sequence length="2820" mass="310191">MEKGLKTEATERNQTNPSSSESKTPATTSLKSDGAAGVTIQESTAIAGQNTTEKSNLHLNIHHPDLSKADHSSSIQNSEPGLTAISAILSESVSKPLIQTGGAPSSSTSNVAGSTSSEQPPKQAVSTQPPTASSGGNLGPSPSLANPKAPALSQASGHEGTTSATSSDEAAVQIPRQAPARQETKPNSPAPTRPPSRGGVSDRTQKPLQQLRSTDGGEDFGLAGETRRLPESGTSLSPKQQGSSGAQGHPQNLTSSVTFHSTVESRSYTTENSPSQPSYHTTSSFAGTPSKSFSPGQRSPSPRKEDRPEATQHIDYTVTESPARRPMSSPSTLVDSQAKPQLLGTSELNRTTIDSRGMSFSPNNFQDSMLSMAEVNSMVEGFKNGVRHAGWLYKLVGKTPLDVNWKRYWFYIAEDRLYYTADPSQGRTSGKTRYICLDRMPVRPLPHRRLRFDPSTMTSPDVGVSLVDNKVLCHLGVRLKPNTCFGLVSGTHTYFLSADTPEEARGWVKALRSTWLHCYQHTLRGTVSVQPGIADTSRLLAVNQSLTASLRDMEGKAAGADSEYWKNWLEEKARNRELEDKLVDLAYYEIEVKTGKMKGSCTDARVYLEMFGPYDNVTTGELRLVNADSHQICFTRDALDLFMVTAKNVGLPNHIKVWHDNTGRHPSWFLDYIRIRKRETFDKVKRSGGKTASNSGTLVFSGSPAASKHPGMNSSPGPGSASKSGVFNVGAGPWAVFPCGRWFNTELDDCRISRMLFVGHSTPLIQYKVEVLTSDLRGAGTEANVHMIMHGTLGDGQRHLLTSGHDDFSRGAANVFTVDDEELGELLEVTVGHDNTGYSASWHLDHMAITNEKTGQRFLFSCRQWFDTRIGDGLIERRLPVSEALGQAVYYTFSITTSDIKGAGTDADVHVALHGDLGDTPTTILPSNPEHFERGLTDTFRLQLPNVGRIRTLTIGHNNRGPGPEWHLQMVEVLDEGAGKKYYFSCNKWLGLGVGDNLLERTLVAVEENPSANITEYKLDFHTSKLRGAGTDATVYFQLVGEKGNGEVTRIVAPKAAFERGTVDTFIYKMAYLGKLQKLLIQHDNSGLNPAWHLFKVDVTCAKDKQCTVFVCNDWLKSDIPEVYPSVELIPGRPVPRMMKYRLDIFTTDLKGATTTSNVHIEMHGHQGKIGPVHLDHPTAYKRGQKDIFEVEGHDLGPLTKLVVSLDGAGQSPAWNLDYIVVHRDASLADSADAAVYFPCRQWFDKERGMSKELFPKTHREEEKKIEYNVRVFTGDLKGAGTDSNVFITLFGESGDTGEVPLLAAHDTFERAQVDVFPLLMRDVGRPAFLVVRTDGSSRKPTWHLDMVVVESSRYPPAYFLAQKMMGPDTLMSIRLPVAWNNPKDDQAMYEIHVFTSNIKNSGTDAGIAIEILGDKAASGKHDLLDMSKDTFERGQMDTFHVQCRNLGVLHAVRVMSDGRSAKPSWHLDRIVIKAPSGEVYFFPYQDWISAQTKLKVEIPASLLDPTLTRRSYKIVTLTSDLPGAGTDANVFIDIHGSAASTGRVPLKNDSRNPFERGQSDEFNLPWGLLGDLHEIVIGHDNSGRSPQWHLEQVEITDIQTGQTWYFECNNWLGVIEGHSKLEWLLPALRHNPRAMRTTYIIVVITAELPGASTDSQVYVDLMGDQANTGRTMLRNSNHRNFLTGQSDEFRITCRTLGNIRQLLVGHDNSGLQPAWHPQVISVTDTSTQTTYWFDAYIWFDRNQGDGLIERILMPLSAPPPPPKTMVTYQVVVVTSDIAGAGTDARVHLVMFGQDGSNTGRLALDKPGTNLFERGQRDVFEVQALEVDPLFKLLVGHDNSGHGGSWHLDYVEVTNRATGARYHFPCKRWLSTTEDDGQIQRELFLGNPDPPAPPKPPPQPNEYLIEVITSDISGAGTDANVRCVLIGDAGETSTLTLDRAGHNDFERGKTDSFVVPAPDVGELRYLKIWHDNSGLGAAWHLEMVIVSSKANPNQKYYFYCGQWLDKEHGVEKMLHVSFTDPRANMPLYTIIMHTSNIKNAGTDAHVFVNLFGSGGESGARELTGRGNLFEAGKSDTFPFKMPDLGDLSLMEVWHDNSGLGPGWHLDYAEVHNSATGAVVYFPCQQWFDKTEGDGLIRRRLQATLKDPRTFKAQYRVTVWTSNIFGAGTDANVFIQISGEEGETSRVNLDNPGRNDFETNQMDVFEFQERNVGKMRKIRIGHDNSGFGAAWHCAKVIVENNTTGESATFEINDWFSKDKGDGQIERDYVPTFSGGINWKLTIVTGEERGAGTDADVFVELFGSAGSFGPYMLAAQKGGFESSMHDVFSVSTPDLGQIVEMALSHNDKGFGASWQVDRAELENMSTGEKYFFDFKVWLDKQRGLRAVRRPSGYRGPVSTISNYRLEVTTGPNDDSRLVSGQVFMNIKGDRGATGPQDLTLPQQGFQPLRIEAYALMGLKDTGSIKQLEVMHTAPHPWFLSEVLVLNESTGVQGLFKADRLIMPNVATLLEAVALPPVDYRVEVKTSDRFQAGTSAKVFCNLYGAQGSTGRNPLEYEDEASVGSLPKVFGDKCGTGGRAFKRNAMDTFILKGQTDVGRMKQLEVSHDDTGLGAGWHLAWVRVTNLRSGEVANFPCNQWLAKNEGDKKIERLLDAENASEHVPPPAVAAGQPHADLATATAVINPVGGAMPFTSTLLRKMGGTVGEPGYRITFNTSNVVMGGTSSPVFFELIGENGSSGTVLTRPAPGQFSRGSSDSFVYPRLPFLGELLQIRVGTTGEGMFATWHVRTVEAVHVATGERWVFNCHNWIDKKVQWCRVLAAIKQ</sequence>
<feature type="domain" description="PLAT" evidence="4">
    <location>
        <begin position="1638"/>
        <end position="1754"/>
    </location>
</feature>
<feature type="region of interest" description="Disordered" evidence="2">
    <location>
        <begin position="96"/>
        <end position="337"/>
    </location>
</feature>
<dbReference type="InterPro" id="IPR036392">
    <property type="entry name" value="PLAT/LH2_dom_sf"/>
</dbReference>
<feature type="compositionally biased region" description="Basic and acidic residues" evidence="2">
    <location>
        <begin position="302"/>
        <end position="312"/>
    </location>
</feature>
<feature type="domain" description="PLAT" evidence="4">
    <location>
        <begin position="1901"/>
        <end position="2018"/>
    </location>
</feature>
<feature type="domain" description="PLAT" evidence="4">
    <location>
        <begin position="765"/>
        <end position="880"/>
    </location>
</feature>
<evidence type="ECO:0000256" key="1">
    <source>
        <dbReference type="PROSITE-ProRule" id="PRU00152"/>
    </source>
</evidence>
<evidence type="ECO:0008006" key="7">
    <source>
        <dbReference type="Google" id="ProtNLM"/>
    </source>
</evidence>
<feature type="domain" description="PLAT" evidence="4">
    <location>
        <begin position="2275"/>
        <end position="2390"/>
    </location>
</feature>
<feature type="compositionally biased region" description="Basic and acidic residues" evidence="2">
    <location>
        <begin position="1"/>
        <end position="11"/>
    </location>
</feature>
<gene>
    <name evidence="5" type="ORF">CEUSTIGMA_g332.t1</name>
</gene>
<evidence type="ECO:0000256" key="2">
    <source>
        <dbReference type="SAM" id="MobiDB-lite"/>
    </source>
</evidence>
<feature type="domain" description="PLAT" evidence="4">
    <location>
        <begin position="1767"/>
        <end position="1884"/>
    </location>
</feature>
<evidence type="ECO:0000313" key="6">
    <source>
        <dbReference type="Proteomes" id="UP000232323"/>
    </source>
</evidence>
<dbReference type="SMART" id="SM00308">
    <property type="entry name" value="LH2"/>
    <property type="match status" value="12"/>
</dbReference>
<feature type="region of interest" description="Disordered" evidence="2">
    <location>
        <begin position="685"/>
        <end position="722"/>
    </location>
</feature>
<feature type="domain" description="PLAT" evidence="4">
    <location>
        <begin position="2515"/>
        <end position="2650"/>
    </location>
</feature>
<feature type="compositionally biased region" description="Polar residues" evidence="2">
    <location>
        <begin position="153"/>
        <end position="168"/>
    </location>
</feature>
<feature type="domain" description="PLAT" evidence="4">
    <location>
        <begin position="586"/>
        <end position="706"/>
    </location>
</feature>
<dbReference type="Pfam" id="PF00169">
    <property type="entry name" value="PH"/>
    <property type="match status" value="1"/>
</dbReference>
<feature type="compositionally biased region" description="Low complexity" evidence="2">
    <location>
        <begin position="105"/>
        <end position="117"/>
    </location>
</feature>
<dbReference type="InterPro" id="IPR001849">
    <property type="entry name" value="PH_domain"/>
</dbReference>
<feature type="compositionally biased region" description="Polar residues" evidence="2">
    <location>
        <begin position="232"/>
        <end position="300"/>
    </location>
</feature>
<feature type="domain" description="PLAT" evidence="4">
    <location>
        <begin position="1511"/>
        <end position="1627"/>
    </location>
</feature>
<reference evidence="5 6" key="1">
    <citation type="submission" date="2017-08" db="EMBL/GenBank/DDBJ databases">
        <title>Acidophilic green algal genome provides insights into adaptation to an acidic environment.</title>
        <authorList>
            <person name="Hirooka S."/>
            <person name="Hirose Y."/>
            <person name="Kanesaki Y."/>
            <person name="Higuchi S."/>
            <person name="Fujiwara T."/>
            <person name="Onuma R."/>
            <person name="Era A."/>
            <person name="Ohbayashi R."/>
            <person name="Uzuka A."/>
            <person name="Nozaki H."/>
            <person name="Yoshikawa H."/>
            <person name="Miyagishima S.Y."/>
        </authorList>
    </citation>
    <scope>NUCLEOTIDE SEQUENCE [LARGE SCALE GENOMIC DNA]</scope>
    <source>
        <strain evidence="5 6">NIES-2499</strain>
    </source>
</reference>
<dbReference type="CDD" id="cd00821">
    <property type="entry name" value="PH"/>
    <property type="match status" value="1"/>
</dbReference>
<proteinExistence type="predicted"/>
<feature type="compositionally biased region" description="Polar residues" evidence="2">
    <location>
        <begin position="12"/>
        <end position="31"/>
    </location>
</feature>
<name>A0A250WPV6_9CHLO</name>
<dbReference type="SMART" id="SM00233">
    <property type="entry name" value="PH"/>
    <property type="match status" value="1"/>
</dbReference>
<feature type="compositionally biased region" description="Low complexity" evidence="2">
    <location>
        <begin position="133"/>
        <end position="144"/>
    </location>
</feature>
<feature type="domain" description="PLAT" evidence="4">
    <location>
        <begin position="889"/>
        <end position="1004"/>
    </location>
</feature>
<feature type="compositionally biased region" description="Polar residues" evidence="2">
    <location>
        <begin position="118"/>
        <end position="132"/>
    </location>
</feature>
<feature type="domain" description="PLAT" evidence="4">
    <location>
        <begin position="2703"/>
        <end position="2819"/>
    </location>
</feature>
<dbReference type="InterPro" id="IPR011993">
    <property type="entry name" value="PH-like_dom_sf"/>
</dbReference>
<feature type="domain" description="PLAT" evidence="4">
    <location>
        <begin position="2026"/>
        <end position="2141"/>
    </location>
</feature>
<comment type="caution">
    <text evidence="5">The sequence shown here is derived from an EMBL/GenBank/DDBJ whole genome shotgun (WGS) entry which is preliminary data.</text>
</comment>
<feature type="domain" description="PH" evidence="3">
    <location>
        <begin position="385"/>
        <end position="516"/>
    </location>
</feature>
<feature type="region of interest" description="Disordered" evidence="2">
    <location>
        <begin position="1"/>
        <end position="78"/>
    </location>
</feature>
<feature type="domain" description="PLAT" evidence="4">
    <location>
        <begin position="2152"/>
        <end position="2268"/>
    </location>
</feature>
<comment type="caution">
    <text evidence="1">Lacks conserved residue(s) required for the propagation of feature annotation.</text>
</comment>
<evidence type="ECO:0000259" key="4">
    <source>
        <dbReference type="PROSITE" id="PS50095"/>
    </source>
</evidence>
<dbReference type="PROSITE" id="PS50095">
    <property type="entry name" value="PLAT"/>
    <property type="match status" value="17"/>
</dbReference>
<evidence type="ECO:0000313" key="5">
    <source>
        <dbReference type="EMBL" id="GAX72877.1"/>
    </source>
</evidence>
<dbReference type="PROSITE" id="PS50003">
    <property type="entry name" value="PH_DOMAIN"/>
    <property type="match status" value="1"/>
</dbReference>
<accession>A0A250WPV6</accession>
<dbReference type="CDD" id="cd01756">
    <property type="entry name" value="PLAT_repeat"/>
    <property type="match status" value="7"/>
</dbReference>
<dbReference type="SUPFAM" id="SSF50729">
    <property type="entry name" value="PH domain-like"/>
    <property type="match status" value="1"/>
</dbReference>
<feature type="compositionally biased region" description="Basic and acidic residues" evidence="2">
    <location>
        <begin position="62"/>
        <end position="71"/>
    </location>
</feature>
<dbReference type="Gene3D" id="2.60.60.20">
    <property type="entry name" value="PLAT/LH2 domain"/>
    <property type="match status" value="7"/>
</dbReference>